<dbReference type="AlphaFoldDB" id="A0A413T5D6"/>
<dbReference type="InterPro" id="IPR011051">
    <property type="entry name" value="RmlC_Cupin_sf"/>
</dbReference>
<name>A0A413T5D6_9BACT</name>
<dbReference type="PROSITE" id="PS00041">
    <property type="entry name" value="HTH_ARAC_FAMILY_1"/>
    <property type="match status" value="1"/>
</dbReference>
<dbReference type="InterPro" id="IPR018062">
    <property type="entry name" value="HTH_AraC-typ_CS"/>
</dbReference>
<proteinExistence type="predicted"/>
<comment type="caution">
    <text evidence="1">The sequence shown here is derived from an EMBL/GenBank/DDBJ whole genome shotgun (WGS) entry which is preliminary data.</text>
</comment>
<evidence type="ECO:0000313" key="2">
    <source>
        <dbReference type="Proteomes" id="UP000283855"/>
    </source>
</evidence>
<dbReference type="EMBL" id="QSFT01000001">
    <property type="protein sequence ID" value="RHA79060.1"/>
    <property type="molecule type" value="Genomic_DNA"/>
</dbReference>
<evidence type="ECO:0000313" key="1">
    <source>
        <dbReference type="EMBL" id="RHA79060.1"/>
    </source>
</evidence>
<dbReference type="Pfam" id="PF12833">
    <property type="entry name" value="HTH_18"/>
    <property type="match status" value="1"/>
</dbReference>
<dbReference type="PRINTS" id="PR00032">
    <property type="entry name" value="HTHARAC"/>
</dbReference>
<dbReference type="InterPro" id="IPR020449">
    <property type="entry name" value="Tscrpt_reg_AraC-type_HTH"/>
</dbReference>
<dbReference type="InterPro" id="IPR014710">
    <property type="entry name" value="RmlC-like_jellyroll"/>
</dbReference>
<dbReference type="PROSITE" id="PS01124">
    <property type="entry name" value="HTH_ARAC_FAMILY_2"/>
    <property type="match status" value="1"/>
</dbReference>
<gene>
    <name evidence="1" type="ORF">DW921_00955</name>
</gene>
<dbReference type="GO" id="GO:0003700">
    <property type="term" value="F:DNA-binding transcription factor activity"/>
    <property type="evidence" value="ECO:0007669"/>
    <property type="project" value="InterPro"/>
</dbReference>
<dbReference type="GeneID" id="78404259"/>
<dbReference type="InterPro" id="IPR009057">
    <property type="entry name" value="Homeodomain-like_sf"/>
</dbReference>
<dbReference type="PANTHER" id="PTHR11019:SF199">
    <property type="entry name" value="HTH-TYPE TRANSCRIPTIONAL REGULATOR NIMR"/>
    <property type="match status" value="1"/>
</dbReference>
<dbReference type="GO" id="GO:0043565">
    <property type="term" value="F:sequence-specific DNA binding"/>
    <property type="evidence" value="ECO:0007669"/>
    <property type="project" value="InterPro"/>
</dbReference>
<protein>
    <submittedName>
        <fullName evidence="1">Helix-turn-helix domain-containing protein</fullName>
    </submittedName>
</protein>
<reference evidence="1 2" key="1">
    <citation type="submission" date="2018-08" db="EMBL/GenBank/DDBJ databases">
        <title>A genome reference for cultivated species of the human gut microbiota.</title>
        <authorList>
            <person name="Zou Y."/>
            <person name="Xue W."/>
            <person name="Luo G."/>
        </authorList>
    </citation>
    <scope>NUCLEOTIDE SEQUENCE [LARGE SCALE GENOMIC DNA]</scope>
    <source>
        <strain evidence="1 2">AM42-38</strain>
    </source>
</reference>
<organism evidence="1 2">
    <name type="scientific">Phocaeicola coprophilus</name>
    <dbReference type="NCBI Taxonomy" id="387090"/>
    <lineage>
        <taxon>Bacteria</taxon>
        <taxon>Pseudomonadati</taxon>
        <taxon>Bacteroidota</taxon>
        <taxon>Bacteroidia</taxon>
        <taxon>Bacteroidales</taxon>
        <taxon>Bacteroidaceae</taxon>
        <taxon>Phocaeicola</taxon>
    </lineage>
</organism>
<dbReference type="Proteomes" id="UP000283855">
    <property type="component" value="Unassembled WGS sequence"/>
</dbReference>
<dbReference type="SUPFAM" id="SSF46689">
    <property type="entry name" value="Homeodomain-like"/>
    <property type="match status" value="2"/>
</dbReference>
<dbReference type="InterPro" id="IPR013096">
    <property type="entry name" value="Cupin_2"/>
</dbReference>
<dbReference type="Gene3D" id="1.10.10.60">
    <property type="entry name" value="Homeodomain-like"/>
    <property type="match status" value="2"/>
</dbReference>
<dbReference type="InterPro" id="IPR018060">
    <property type="entry name" value="HTH_AraC"/>
</dbReference>
<dbReference type="SMART" id="SM00342">
    <property type="entry name" value="HTH_ARAC"/>
    <property type="match status" value="1"/>
</dbReference>
<accession>A0A413T5D6</accession>
<dbReference type="Gene3D" id="2.60.120.10">
    <property type="entry name" value="Jelly Rolls"/>
    <property type="match status" value="1"/>
</dbReference>
<dbReference type="SUPFAM" id="SSF51182">
    <property type="entry name" value="RmlC-like cupins"/>
    <property type="match status" value="1"/>
</dbReference>
<dbReference type="Pfam" id="PF07883">
    <property type="entry name" value="Cupin_2"/>
    <property type="match status" value="1"/>
</dbReference>
<sequence length="267" mass="31052">MQFTPDSSIQEERLLLVEKMSADEILTKVTGREEVDLYLHMHNRHQIIYILSGTLHIEVEGVNHFVTDHHLVWIPAGLSHRLPSNNRQISLLTSYFYAEKVRNDRFAAYQTDEMLARNLKFISQQGSVIRREKPEIFTFSMSFLCMLPLVCRKASFPTQPFIIAHDNRLLPVLEYIKANLGKDLSIENVASHFGFSVRNLTRLFTNSGIRFVHYLNYQRVVRAIEILTDNVMNIEQTAYEVGFNSPNSFSRVFRQITGESPSKYIWH</sequence>
<dbReference type="RefSeq" id="WP_008142126.1">
    <property type="nucleotide sequence ID" value="NZ_CABJGD010000001.1"/>
</dbReference>
<dbReference type="PANTHER" id="PTHR11019">
    <property type="entry name" value="HTH-TYPE TRANSCRIPTIONAL REGULATOR NIMR"/>
    <property type="match status" value="1"/>
</dbReference>